<keyword evidence="3" id="KW-0732">Signal</keyword>
<feature type="compositionally biased region" description="Acidic residues" evidence="5">
    <location>
        <begin position="40"/>
        <end position="50"/>
    </location>
</feature>
<feature type="region of interest" description="Disordered" evidence="5">
    <location>
        <begin position="39"/>
        <end position="102"/>
    </location>
</feature>
<evidence type="ECO:0000313" key="6">
    <source>
        <dbReference type="EMBL" id="QNO45466.1"/>
    </source>
</evidence>
<dbReference type="AlphaFoldDB" id="A0A7G9YBT2"/>
<feature type="compositionally biased region" description="Low complexity" evidence="5">
    <location>
        <begin position="81"/>
        <end position="95"/>
    </location>
</feature>
<dbReference type="EMBL" id="MT631228">
    <property type="protein sequence ID" value="QNO46862.1"/>
    <property type="molecule type" value="Genomic_DNA"/>
</dbReference>
<dbReference type="InterPro" id="IPR059100">
    <property type="entry name" value="TSP3_bac"/>
</dbReference>
<dbReference type="InterPro" id="IPR028974">
    <property type="entry name" value="TSP_type-3_rpt"/>
</dbReference>
<accession>A0A7G9YBT2</accession>
<dbReference type="EMBL" id="MT631122">
    <property type="protein sequence ID" value="QNO45466.1"/>
    <property type="molecule type" value="Genomic_DNA"/>
</dbReference>
<keyword evidence="4" id="KW-0106">Calcium</keyword>
<sequence length="211" mass="23116">MATQQLEVIMRLKDIVLIVAVASLILSSGCIWQDEKVVDSDGDGWDDEQELVAGTDPNNADTDGDGYWDSKDENPLDQDIPVPRVTPTPVETATPAQRPTTSATPTITHAFEITDPVDEDSVPRLIDVRGHGGVPGAKVRIHVYTEDEGDNLRPAIEYVDEDGNWEIEDIGLWDVTGYTIGEEAVIYAVMTVSRPGDTIIHASENVTVYRE</sequence>
<protein>
    <submittedName>
        <fullName evidence="6">Uncharacterized protein</fullName>
    </submittedName>
</protein>
<evidence type="ECO:0000256" key="4">
    <source>
        <dbReference type="ARBA" id="ARBA00022837"/>
    </source>
</evidence>
<evidence type="ECO:0000256" key="5">
    <source>
        <dbReference type="SAM" id="MobiDB-lite"/>
    </source>
</evidence>
<evidence type="ECO:0000256" key="1">
    <source>
        <dbReference type="ARBA" id="ARBA00004613"/>
    </source>
</evidence>
<dbReference type="GO" id="GO:0005509">
    <property type="term" value="F:calcium ion binding"/>
    <property type="evidence" value="ECO:0007669"/>
    <property type="project" value="InterPro"/>
</dbReference>
<dbReference type="Pfam" id="PF18884">
    <property type="entry name" value="TSP3_bac"/>
    <property type="match status" value="1"/>
</dbReference>
<organism evidence="6">
    <name type="scientific">Candidatus Methanogaster sp. ANME-2c ERB4</name>
    <dbReference type="NCBI Taxonomy" id="2759911"/>
    <lineage>
        <taxon>Archaea</taxon>
        <taxon>Methanobacteriati</taxon>
        <taxon>Methanobacteriota</taxon>
        <taxon>Stenosarchaea group</taxon>
        <taxon>Methanomicrobia</taxon>
        <taxon>Methanosarcinales</taxon>
        <taxon>ANME-2 cluster</taxon>
        <taxon>Candidatus Methanogasteraceae</taxon>
        <taxon>Candidatus Methanogaster</taxon>
    </lineage>
</organism>
<gene>
    <name evidence="6" type="ORF">LDPHHAMN_00017</name>
    <name evidence="7" type="ORF">OPEKEIOC_00019</name>
</gene>
<reference evidence="6" key="1">
    <citation type="submission" date="2020-06" db="EMBL/GenBank/DDBJ databases">
        <title>Unique genomic features of the anaerobic methanotrophic archaea.</title>
        <authorList>
            <person name="Chadwick G.L."/>
            <person name="Skennerton C.T."/>
            <person name="Laso-Perez R."/>
            <person name="Leu A.O."/>
            <person name="Speth D.R."/>
            <person name="Yu H."/>
            <person name="Morgan-Lang C."/>
            <person name="Hatzenpichler R."/>
            <person name="Goudeau D."/>
            <person name="Malmstrom R."/>
            <person name="Brazelton W.J."/>
            <person name="Woyke T."/>
            <person name="Hallam S.J."/>
            <person name="Tyson G.W."/>
            <person name="Wegener G."/>
            <person name="Boetius A."/>
            <person name="Orphan V."/>
        </authorList>
    </citation>
    <scope>NUCLEOTIDE SEQUENCE</scope>
</reference>
<comment type="subcellular location">
    <subcellularLocation>
        <location evidence="1">Secreted</location>
    </subcellularLocation>
</comment>
<evidence type="ECO:0000313" key="7">
    <source>
        <dbReference type="EMBL" id="QNO46862.1"/>
    </source>
</evidence>
<evidence type="ECO:0000256" key="2">
    <source>
        <dbReference type="ARBA" id="ARBA00022525"/>
    </source>
</evidence>
<keyword evidence="2" id="KW-0964">Secreted</keyword>
<name>A0A7G9YBT2_9EURY</name>
<evidence type="ECO:0000256" key="3">
    <source>
        <dbReference type="ARBA" id="ARBA00022729"/>
    </source>
</evidence>
<proteinExistence type="predicted"/>
<dbReference type="SUPFAM" id="SSF103647">
    <property type="entry name" value="TSP type-3 repeat"/>
    <property type="match status" value="1"/>
</dbReference>